<feature type="transmembrane region" description="Helical" evidence="2">
    <location>
        <begin position="89"/>
        <end position="114"/>
    </location>
</feature>
<accession>A0ABT7V8K2</accession>
<comment type="caution">
    <text evidence="4">The sequence shown here is derived from an EMBL/GenBank/DDBJ whole genome shotgun (WGS) entry which is preliminary data.</text>
</comment>
<dbReference type="InterPro" id="IPR010982">
    <property type="entry name" value="Lambda_DNA-bd_dom_sf"/>
</dbReference>
<dbReference type="EMBL" id="JAUDDZ010000002">
    <property type="protein sequence ID" value="MDM8274244.1"/>
    <property type="molecule type" value="Genomic_DNA"/>
</dbReference>
<evidence type="ECO:0000259" key="3">
    <source>
        <dbReference type="PROSITE" id="PS50943"/>
    </source>
</evidence>
<feature type="domain" description="HTH cro/C1-type" evidence="3">
    <location>
        <begin position="16"/>
        <end position="70"/>
    </location>
</feature>
<feature type="transmembrane region" description="Helical" evidence="2">
    <location>
        <begin position="181"/>
        <end position="204"/>
    </location>
</feature>
<proteinExistence type="predicted"/>
<keyword evidence="2" id="KW-1133">Transmembrane helix</keyword>
<evidence type="ECO:0000313" key="4">
    <source>
        <dbReference type="EMBL" id="MDM8274244.1"/>
    </source>
</evidence>
<evidence type="ECO:0000313" key="5">
    <source>
        <dbReference type="Proteomes" id="UP001529421"/>
    </source>
</evidence>
<keyword evidence="2" id="KW-0472">Membrane</keyword>
<gene>
    <name evidence="4" type="ORF">QUW28_01845</name>
</gene>
<dbReference type="Gene3D" id="1.10.260.40">
    <property type="entry name" value="lambda repressor-like DNA-binding domains"/>
    <property type="match status" value="1"/>
</dbReference>
<dbReference type="SMART" id="SM00530">
    <property type="entry name" value="HTH_XRE"/>
    <property type="match status" value="1"/>
</dbReference>
<protein>
    <submittedName>
        <fullName evidence="4">Helix-turn-helix transcriptional regulator</fullName>
    </submittedName>
</protein>
<feature type="transmembrane region" description="Helical" evidence="2">
    <location>
        <begin position="126"/>
        <end position="145"/>
    </location>
</feature>
<evidence type="ECO:0000256" key="2">
    <source>
        <dbReference type="SAM" id="Phobius"/>
    </source>
</evidence>
<dbReference type="Proteomes" id="UP001529421">
    <property type="component" value="Unassembled WGS sequence"/>
</dbReference>
<dbReference type="SUPFAM" id="SSF47413">
    <property type="entry name" value="lambda repressor-like DNA-binding domains"/>
    <property type="match status" value="1"/>
</dbReference>
<dbReference type="PROSITE" id="PS50943">
    <property type="entry name" value="HTH_CROC1"/>
    <property type="match status" value="1"/>
</dbReference>
<dbReference type="CDD" id="cd00093">
    <property type="entry name" value="HTH_XRE"/>
    <property type="match status" value="1"/>
</dbReference>
<feature type="transmembrane region" description="Helical" evidence="2">
    <location>
        <begin position="210"/>
        <end position="227"/>
    </location>
</feature>
<name>A0ABT7V8K2_9ACTN</name>
<dbReference type="InterPro" id="IPR001387">
    <property type="entry name" value="Cro/C1-type_HTH"/>
</dbReference>
<keyword evidence="1" id="KW-0238">DNA-binding</keyword>
<sequence length="242" mass="25009">MGAEGAQTSLAIGERIKQSRAAAGLSQEALAQLVGVSRQTVSNWERSRTAPDAYALKSIAEACGTTVDSLLGGDAAAVHDRALATRRELVCAAAILLSTQLVSIAINAATAVFADGAASEDFTRPFAAFRLGVFAIGTVWLLIIARKAGLASIRQMIAFASLASAHPGSRADRALRFICRWFWTLWLGAACGISATGLLLGAAASSNVQLLLGAAVMLGPAAIAFSWEHGKNSSSAPRAKEA</sequence>
<organism evidence="4 5">
    <name type="scientific">Enorma phocaeensis</name>
    <dbReference type="NCBI Taxonomy" id="1871019"/>
    <lineage>
        <taxon>Bacteria</taxon>
        <taxon>Bacillati</taxon>
        <taxon>Actinomycetota</taxon>
        <taxon>Coriobacteriia</taxon>
        <taxon>Coriobacteriales</taxon>
        <taxon>Coriobacteriaceae</taxon>
        <taxon>Enorma</taxon>
    </lineage>
</organism>
<keyword evidence="5" id="KW-1185">Reference proteome</keyword>
<reference evidence="4 5" key="2">
    <citation type="submission" date="2023-06" db="EMBL/GenBank/DDBJ databases">
        <authorList>
            <person name="Zeman M."/>
            <person name="Kubasova T."/>
            <person name="Jahodarova E."/>
            <person name="Nykrynova M."/>
            <person name="Rychlik I."/>
        </authorList>
    </citation>
    <scope>NUCLEOTIDE SEQUENCE [LARGE SCALE GENOMIC DNA]</scope>
    <source>
        <strain evidence="4 5">154_Feed</strain>
    </source>
</reference>
<dbReference type="Pfam" id="PF01381">
    <property type="entry name" value="HTH_3"/>
    <property type="match status" value="1"/>
</dbReference>
<evidence type="ECO:0000256" key="1">
    <source>
        <dbReference type="ARBA" id="ARBA00023125"/>
    </source>
</evidence>
<dbReference type="PANTHER" id="PTHR46558">
    <property type="entry name" value="TRACRIPTIONAL REGULATORY PROTEIN-RELATED-RELATED"/>
    <property type="match status" value="1"/>
</dbReference>
<keyword evidence="2" id="KW-0812">Transmembrane</keyword>
<dbReference type="RefSeq" id="WP_289544095.1">
    <property type="nucleotide sequence ID" value="NZ_JAUDDZ010000002.1"/>
</dbReference>
<dbReference type="PANTHER" id="PTHR46558:SF11">
    <property type="entry name" value="HTH-TYPE TRANSCRIPTIONAL REGULATOR XRE"/>
    <property type="match status" value="1"/>
</dbReference>
<reference evidence="5" key="1">
    <citation type="submission" date="2023-06" db="EMBL/GenBank/DDBJ databases">
        <title>Identification and characterization of horizontal gene transfer across gut microbiota members of farm animals based on homology search.</title>
        <authorList>
            <person name="Zeman M."/>
            <person name="Kubasova T."/>
            <person name="Jahodarova E."/>
            <person name="Nykrynova M."/>
            <person name="Rychlik I."/>
        </authorList>
    </citation>
    <scope>NUCLEOTIDE SEQUENCE [LARGE SCALE GENOMIC DNA]</scope>
    <source>
        <strain evidence="5">154_Feed</strain>
    </source>
</reference>